<sequence length="173" mass="19602">MSRQIQPLTIPDLSAFAKTLRTQLAAVDDTPSHVEILTMLARAAGFRNYQHFKAASAERPPVEALDLALVEKVSRHFDGQGVLMRWPSRNSLQPLCLWALWARMVPRREYADRENTELLNGLASFGDHALLRRALVEMGYVARTRDGRTYRRIEQKPPAELSALLRRIAPTQG</sequence>
<name>A0A7X3FQ95_9HYPH</name>
<proteinExistence type="predicted"/>
<feature type="domain" description="Glyoxalase-related protein" evidence="2">
    <location>
        <begin position="9"/>
        <end position="80"/>
    </location>
</feature>
<evidence type="ECO:0000313" key="3">
    <source>
        <dbReference type="EMBL" id="MVS98793.1"/>
    </source>
</evidence>
<evidence type="ECO:0000259" key="1">
    <source>
        <dbReference type="Pfam" id="PF09860"/>
    </source>
</evidence>
<dbReference type="AlphaFoldDB" id="A0A7X3FQ95"/>
<dbReference type="InterPro" id="IPR045517">
    <property type="entry name" value="Glyoxalase_8"/>
</dbReference>
<dbReference type="RefSeq" id="WP_157289648.1">
    <property type="nucleotide sequence ID" value="NZ_WQRF01000001.1"/>
</dbReference>
<feature type="domain" description="DUF2087" evidence="1">
    <location>
        <begin position="83"/>
        <end position="152"/>
    </location>
</feature>
<dbReference type="Pfam" id="PF09860">
    <property type="entry name" value="DUF2087"/>
    <property type="match status" value="1"/>
</dbReference>
<dbReference type="Pfam" id="PF20066">
    <property type="entry name" value="Glyoxalase_8"/>
    <property type="match status" value="1"/>
</dbReference>
<evidence type="ECO:0000259" key="2">
    <source>
        <dbReference type="Pfam" id="PF20066"/>
    </source>
</evidence>
<keyword evidence="4" id="KW-1185">Reference proteome</keyword>
<reference evidence="3 4" key="1">
    <citation type="submission" date="2019-12" db="EMBL/GenBank/DDBJ databases">
        <title>Devosia maris sp. nov., isolated from the deep seawater.</title>
        <authorList>
            <person name="Liu Y."/>
        </authorList>
    </citation>
    <scope>NUCLEOTIDE SEQUENCE [LARGE SCALE GENOMIC DNA]</scope>
    <source>
        <strain evidence="3 4">L53-10-65</strain>
    </source>
</reference>
<accession>A0A7X3FQ95</accession>
<gene>
    <name evidence="3" type="ORF">GO014_07135</name>
</gene>
<protein>
    <submittedName>
        <fullName evidence="3">DUF2087 domain-containing protein</fullName>
    </submittedName>
</protein>
<dbReference type="InterPro" id="IPR018656">
    <property type="entry name" value="DUF2087"/>
</dbReference>
<evidence type="ECO:0000313" key="4">
    <source>
        <dbReference type="Proteomes" id="UP000438106"/>
    </source>
</evidence>
<comment type="caution">
    <text evidence="3">The sequence shown here is derived from an EMBL/GenBank/DDBJ whole genome shotgun (WGS) entry which is preliminary data.</text>
</comment>
<organism evidence="3 4">
    <name type="scientific">Devosia marina</name>
    <dbReference type="NCBI Taxonomy" id="2683198"/>
    <lineage>
        <taxon>Bacteria</taxon>
        <taxon>Pseudomonadati</taxon>
        <taxon>Pseudomonadota</taxon>
        <taxon>Alphaproteobacteria</taxon>
        <taxon>Hyphomicrobiales</taxon>
        <taxon>Devosiaceae</taxon>
        <taxon>Devosia</taxon>
    </lineage>
</organism>
<dbReference type="EMBL" id="WQRF01000001">
    <property type="protein sequence ID" value="MVS98793.1"/>
    <property type="molecule type" value="Genomic_DNA"/>
</dbReference>
<dbReference type="Proteomes" id="UP000438106">
    <property type="component" value="Unassembled WGS sequence"/>
</dbReference>